<name>A0ABX2N5N4_9SPHN</name>
<reference evidence="2 3" key="1">
    <citation type="submission" date="2020-06" db="EMBL/GenBank/DDBJ databases">
        <authorList>
            <person name="Kim S.-J."/>
            <person name="Park S.-J."/>
        </authorList>
    </citation>
    <scope>NUCLEOTIDE SEQUENCE [LARGE SCALE GENOMIC DNA]</scope>
    <source>
        <strain evidence="2 3">SW-151</strain>
    </source>
</reference>
<sequence>MLKNSIISIVGLAIALVAGLTAMGAVAKDKVAEFAVSLQPANGFAFERLAANSLKASVAANDGQFPNSVDSATEDLAKQAFLSEPVTPEAIAVLALGGTEGKKRELMHQAFALSRRQQLVIGWMIVDAGTREDISAVLSHYDTMLRTSSSAASVVIPTMAGALANSNFVEPFARLLSKNPPWASRFWGVVVARPEAIENAAKLRERLYADDEARESYRDASLISELVNNKRFETAENLYQLLAGQRMEASLLKNGSFELEPQYPPLDWQLLSNGEYGAAVAGGNLRLSAISGSGGLFARQLVKLPSAILKITVKSDTSIPKGANISINMKCAEILNNAPRPIRIALTGELTSQHISNQQSGCNFYWLEVVGRSAEGGDGFDVDLDSVSLRLK</sequence>
<evidence type="ECO:0000256" key="1">
    <source>
        <dbReference type="SAM" id="SignalP"/>
    </source>
</evidence>
<proteinExistence type="predicted"/>
<accession>A0ABX2N5N4</accession>
<comment type="caution">
    <text evidence="2">The sequence shown here is derived from an EMBL/GenBank/DDBJ whole genome shotgun (WGS) entry which is preliminary data.</text>
</comment>
<organism evidence="2 3">
    <name type="scientific">Parasphingorhabdus flavimaris</name>
    <dbReference type="NCBI Taxonomy" id="266812"/>
    <lineage>
        <taxon>Bacteria</taxon>
        <taxon>Pseudomonadati</taxon>
        <taxon>Pseudomonadota</taxon>
        <taxon>Alphaproteobacteria</taxon>
        <taxon>Sphingomonadales</taxon>
        <taxon>Sphingomonadaceae</taxon>
        <taxon>Parasphingorhabdus</taxon>
    </lineage>
</organism>
<gene>
    <name evidence="2" type="ORF">HUO14_14060</name>
</gene>
<feature type="signal peptide" evidence="1">
    <location>
        <begin position="1"/>
        <end position="27"/>
    </location>
</feature>
<feature type="chain" id="PRO_5045579282" evidence="1">
    <location>
        <begin position="28"/>
        <end position="392"/>
    </location>
</feature>
<evidence type="ECO:0000313" key="2">
    <source>
        <dbReference type="EMBL" id="NVD29020.1"/>
    </source>
</evidence>
<keyword evidence="1" id="KW-0732">Signal</keyword>
<protein>
    <submittedName>
        <fullName evidence="2">Uncharacterized protein</fullName>
    </submittedName>
</protein>
<keyword evidence="3" id="KW-1185">Reference proteome</keyword>
<dbReference type="Proteomes" id="UP000652427">
    <property type="component" value="Unassembled WGS sequence"/>
</dbReference>
<dbReference type="EMBL" id="JABWMH010000004">
    <property type="protein sequence ID" value="NVD29020.1"/>
    <property type="molecule type" value="Genomic_DNA"/>
</dbReference>
<dbReference type="RefSeq" id="WP_176280457.1">
    <property type="nucleotide sequence ID" value="NZ_JABWMH010000004.1"/>
</dbReference>
<evidence type="ECO:0000313" key="3">
    <source>
        <dbReference type="Proteomes" id="UP000652427"/>
    </source>
</evidence>